<gene>
    <name evidence="2" type="ORF">EW142_08775</name>
</gene>
<comment type="caution">
    <text evidence="2">The sequence shown here is derived from an EMBL/GenBank/DDBJ whole genome shotgun (WGS) entry which is preliminary data.</text>
</comment>
<dbReference type="PROSITE" id="PS51186">
    <property type="entry name" value="GNAT"/>
    <property type="match status" value="1"/>
</dbReference>
<dbReference type="CDD" id="cd04301">
    <property type="entry name" value="NAT_SF"/>
    <property type="match status" value="1"/>
</dbReference>
<dbReference type="PANTHER" id="PTHR43072">
    <property type="entry name" value="N-ACETYLTRANSFERASE"/>
    <property type="match status" value="1"/>
</dbReference>
<dbReference type="InterPro" id="IPR016181">
    <property type="entry name" value="Acyl_CoA_acyltransferase"/>
</dbReference>
<dbReference type="Proteomes" id="UP000291981">
    <property type="component" value="Unassembled WGS sequence"/>
</dbReference>
<proteinExistence type="predicted"/>
<dbReference type="RefSeq" id="WP_130612822.1">
    <property type="nucleotide sequence ID" value="NZ_SGIU01000002.1"/>
</dbReference>
<evidence type="ECO:0000259" key="1">
    <source>
        <dbReference type="PROSITE" id="PS51186"/>
    </source>
</evidence>
<dbReference type="Pfam" id="PF00583">
    <property type="entry name" value="Acetyltransf_1"/>
    <property type="match status" value="1"/>
</dbReference>
<evidence type="ECO:0000313" key="2">
    <source>
        <dbReference type="EMBL" id="TAI46787.1"/>
    </source>
</evidence>
<dbReference type="SUPFAM" id="SSF55729">
    <property type="entry name" value="Acyl-CoA N-acyltransferases (Nat)"/>
    <property type="match status" value="1"/>
</dbReference>
<name>A0A4Q8QBL8_9FLAO</name>
<feature type="domain" description="N-acetyltransferase" evidence="1">
    <location>
        <begin position="6"/>
        <end position="155"/>
    </location>
</feature>
<dbReference type="GO" id="GO:0016747">
    <property type="term" value="F:acyltransferase activity, transferring groups other than amino-acyl groups"/>
    <property type="evidence" value="ECO:0007669"/>
    <property type="project" value="InterPro"/>
</dbReference>
<organism evidence="2 3">
    <name type="scientific">Flagellimonas allohymeniacidonis</name>
    <dbReference type="NCBI Taxonomy" id="2517819"/>
    <lineage>
        <taxon>Bacteria</taxon>
        <taxon>Pseudomonadati</taxon>
        <taxon>Bacteroidota</taxon>
        <taxon>Flavobacteriia</taxon>
        <taxon>Flavobacteriales</taxon>
        <taxon>Flavobacteriaceae</taxon>
        <taxon>Flagellimonas</taxon>
    </lineage>
</organism>
<dbReference type="OrthoDB" id="1450704at2"/>
<protein>
    <submittedName>
        <fullName evidence="2">GNAT family N-acetyltransferase</fullName>
    </submittedName>
</protein>
<sequence>MKTFKGSVRKATIADLEVLLNFEQEIIKAERPFDPTIDKDPVHYYDLAKMLGDENAHVVVAEEEGKIIASGYAIAKRARHYLDHEYYAYLGFMYTHPDFRGMGVNAMIVEELKNWSEKKGLTEIRLTVYDDNTPAIKAYEKVGFKKHIIEMRLDS</sequence>
<accession>A0A4Q8QBL8</accession>
<dbReference type="InterPro" id="IPR000182">
    <property type="entry name" value="GNAT_dom"/>
</dbReference>
<reference evidence="2 3" key="1">
    <citation type="submission" date="2019-02" db="EMBL/GenBank/DDBJ databases">
        <title>Draft genome sequence of Muricauda sp. 176CP4-71.</title>
        <authorList>
            <person name="Park J.-S."/>
        </authorList>
    </citation>
    <scope>NUCLEOTIDE SEQUENCE [LARGE SCALE GENOMIC DNA]</scope>
    <source>
        <strain evidence="2 3">176CP4-71</strain>
    </source>
</reference>
<dbReference type="EMBL" id="SGIU01000002">
    <property type="protein sequence ID" value="TAI46787.1"/>
    <property type="molecule type" value="Genomic_DNA"/>
</dbReference>
<keyword evidence="2" id="KW-0808">Transferase</keyword>
<keyword evidence="3" id="KW-1185">Reference proteome</keyword>
<dbReference type="AlphaFoldDB" id="A0A4Q8QBL8"/>
<dbReference type="Gene3D" id="3.40.630.30">
    <property type="match status" value="1"/>
</dbReference>
<evidence type="ECO:0000313" key="3">
    <source>
        <dbReference type="Proteomes" id="UP000291981"/>
    </source>
</evidence>